<sequence length="500" mass="54686">MAAGPPAFHNPTERDRRSRDEMVQMRILSQSILGGLRRSNVATSPASVHRLVSTSRHLLSFMGSGTPRWWSSALARRVSPRFAAANRPMRHASQFSHGSRSMASSSGVKGEELGKPDMQPLNPSANDFIISLGGHSAISREDERRARVNIISGDEDACSTTLELMDNKRDTTGANVHIAGCELSSEDEECWAAEVPGCPMDGVYPLDILPYSSHRDGSIYSSTCSWKGDFCIVDRNQTCREAMMFSDPTDCYIINGTCRRHATCHMLQIFSMKLANIPVEHGPVELYGYIAARDNLDRLLNYVINVSRDDPIILEQGSLIDMTGPKRGIQLIDTILIEYDMKVKTGQHEKEDLQVIDGVSLLDDIDTWNCSPFTCRMNGGYGGIDITAARLDSAVEATVEVAISQVQGGFSMCLGCFTSGLHEEIRLFDGAIVKSGGLKRSVVAVVMGAQMDLKFKVAAGSCIPAEHCCSFKATKHGRATQEIKTDLALIAVKVTWSTLD</sequence>
<feature type="compositionally biased region" description="Basic and acidic residues" evidence="1">
    <location>
        <begin position="11"/>
        <end position="20"/>
    </location>
</feature>
<keyword evidence="4" id="KW-1185">Reference proteome</keyword>
<dbReference type="Pfam" id="PF20241">
    <property type="entry name" value="DUF6598"/>
    <property type="match status" value="1"/>
</dbReference>
<accession>A0ABC9EPK2</accession>
<reference evidence="3 4" key="2">
    <citation type="submission" date="2024-10" db="EMBL/GenBank/DDBJ databases">
        <authorList>
            <person name="Ryan C."/>
        </authorList>
    </citation>
    <scope>NUCLEOTIDE SEQUENCE [LARGE SCALE GENOMIC DNA]</scope>
</reference>
<organism evidence="3 4">
    <name type="scientific">Urochloa decumbens</name>
    <dbReference type="NCBI Taxonomy" id="240449"/>
    <lineage>
        <taxon>Eukaryota</taxon>
        <taxon>Viridiplantae</taxon>
        <taxon>Streptophyta</taxon>
        <taxon>Embryophyta</taxon>
        <taxon>Tracheophyta</taxon>
        <taxon>Spermatophyta</taxon>
        <taxon>Magnoliopsida</taxon>
        <taxon>Liliopsida</taxon>
        <taxon>Poales</taxon>
        <taxon>Poaceae</taxon>
        <taxon>PACMAD clade</taxon>
        <taxon>Panicoideae</taxon>
        <taxon>Panicodae</taxon>
        <taxon>Paniceae</taxon>
        <taxon>Melinidinae</taxon>
        <taxon>Urochloa</taxon>
    </lineage>
</organism>
<feature type="region of interest" description="Disordered" evidence="1">
    <location>
        <begin position="89"/>
        <end position="120"/>
    </location>
</feature>
<evidence type="ECO:0000256" key="1">
    <source>
        <dbReference type="SAM" id="MobiDB-lite"/>
    </source>
</evidence>
<evidence type="ECO:0000259" key="2">
    <source>
        <dbReference type="Pfam" id="PF20241"/>
    </source>
</evidence>
<feature type="region of interest" description="Disordered" evidence="1">
    <location>
        <begin position="1"/>
        <end position="20"/>
    </location>
</feature>
<dbReference type="InterPro" id="IPR046533">
    <property type="entry name" value="DUF6598"/>
</dbReference>
<protein>
    <recommendedName>
        <fullName evidence="2">DUF6598 domain-containing protein</fullName>
    </recommendedName>
</protein>
<dbReference type="PANTHER" id="PTHR33065">
    <property type="entry name" value="OS07G0486400 PROTEIN"/>
    <property type="match status" value="1"/>
</dbReference>
<name>A0ABC9EPK2_9POAL</name>
<proteinExistence type="predicted"/>
<evidence type="ECO:0000313" key="3">
    <source>
        <dbReference type="EMBL" id="CAL5060564.1"/>
    </source>
</evidence>
<dbReference type="EMBL" id="OZ075114">
    <property type="protein sequence ID" value="CAL5060564.1"/>
    <property type="molecule type" value="Genomic_DNA"/>
</dbReference>
<gene>
    <name evidence="3" type="ORF">URODEC1_LOCUS97242</name>
</gene>
<dbReference type="AlphaFoldDB" id="A0ABC9EPK2"/>
<dbReference type="PANTHER" id="PTHR33065:SF176">
    <property type="entry name" value="DUF6598 DOMAIN-CONTAINING PROTEIN"/>
    <property type="match status" value="1"/>
</dbReference>
<evidence type="ECO:0000313" key="4">
    <source>
        <dbReference type="Proteomes" id="UP001497457"/>
    </source>
</evidence>
<reference evidence="4" key="1">
    <citation type="submission" date="2024-06" db="EMBL/GenBank/DDBJ databases">
        <authorList>
            <person name="Ryan C."/>
        </authorList>
    </citation>
    <scope>NUCLEOTIDE SEQUENCE [LARGE SCALE GENOMIC DNA]</scope>
</reference>
<dbReference type="Proteomes" id="UP001497457">
    <property type="component" value="Chromosome 4rd"/>
</dbReference>
<feature type="compositionally biased region" description="Low complexity" evidence="1">
    <location>
        <begin position="96"/>
        <end position="106"/>
    </location>
</feature>
<feature type="domain" description="DUF6598" evidence="2">
    <location>
        <begin position="266"/>
        <end position="494"/>
    </location>
</feature>